<dbReference type="PANTHER" id="PTHR43818">
    <property type="entry name" value="BCDNA.GH03377"/>
    <property type="match status" value="1"/>
</dbReference>
<accession>A0ABS2NYW6</accession>
<feature type="domain" description="GFO/IDH/MocA-like oxidoreductase" evidence="3">
    <location>
        <begin position="124"/>
        <end position="250"/>
    </location>
</feature>
<dbReference type="EMBL" id="JAFBED010000003">
    <property type="protein sequence ID" value="MBM7619886.1"/>
    <property type="molecule type" value="Genomic_DNA"/>
</dbReference>
<dbReference type="SUPFAM" id="SSF55347">
    <property type="entry name" value="Glyceraldehyde-3-phosphate dehydrogenase-like, C-terminal domain"/>
    <property type="match status" value="1"/>
</dbReference>
<gene>
    <name evidence="4" type="ORF">JOC95_001738</name>
</gene>
<evidence type="ECO:0000256" key="1">
    <source>
        <dbReference type="ARBA" id="ARBA00023002"/>
    </source>
</evidence>
<evidence type="ECO:0000259" key="2">
    <source>
        <dbReference type="Pfam" id="PF01408"/>
    </source>
</evidence>
<dbReference type="Pfam" id="PF01408">
    <property type="entry name" value="GFO_IDH_MocA"/>
    <property type="match status" value="1"/>
</dbReference>
<dbReference type="InterPro" id="IPR036291">
    <property type="entry name" value="NAD(P)-bd_dom_sf"/>
</dbReference>
<dbReference type="SUPFAM" id="SSF51735">
    <property type="entry name" value="NAD(P)-binding Rossmann-fold domains"/>
    <property type="match status" value="1"/>
</dbReference>
<keyword evidence="1" id="KW-0560">Oxidoreductase</keyword>
<dbReference type="InterPro" id="IPR000683">
    <property type="entry name" value="Gfo/Idh/MocA-like_OxRdtase_N"/>
</dbReference>
<dbReference type="InterPro" id="IPR050463">
    <property type="entry name" value="Gfo/Idh/MocA_oxidrdct_glycsds"/>
</dbReference>
<name>A0ABS2NYW6_9BACI</name>
<reference evidence="4 5" key="1">
    <citation type="submission" date="2021-01" db="EMBL/GenBank/DDBJ databases">
        <title>Genomic Encyclopedia of Type Strains, Phase IV (KMG-IV): sequencing the most valuable type-strain genomes for metagenomic binning, comparative biology and taxonomic classification.</title>
        <authorList>
            <person name="Goeker M."/>
        </authorList>
    </citation>
    <scope>NUCLEOTIDE SEQUENCE [LARGE SCALE GENOMIC DNA]</scope>
    <source>
        <strain evidence="4 5">DSM 25879</strain>
    </source>
</reference>
<feature type="domain" description="Gfo/Idh/MocA-like oxidoreductase N-terminal" evidence="2">
    <location>
        <begin position="10"/>
        <end position="114"/>
    </location>
</feature>
<protein>
    <submittedName>
        <fullName evidence="4">Dehydrogenase</fullName>
    </submittedName>
</protein>
<dbReference type="Proteomes" id="UP000737402">
    <property type="component" value="Unassembled WGS sequence"/>
</dbReference>
<proteinExistence type="predicted"/>
<dbReference type="Gene3D" id="3.30.360.10">
    <property type="entry name" value="Dihydrodipicolinate Reductase, domain 2"/>
    <property type="match status" value="1"/>
</dbReference>
<sequence>MLSKWHVHAAEYAEHAQGNEHIEITHVWDEKEERGREWAAELGVEFVQDIESIFKNPDIDAVIVDTPTSMHRDVIIRAAESGKHIFTEKVLAITVEDAEAILDAVEKNGVKLMVSLPRLTADYYLYAQRVVDEGLLGKLTTIRCRVAHNGAVPYENRPHGWLPKHFYNMEECGGGAFIDLGAHPIYLTNRLGGQATAVTARLQHTLGYEVDDNAVAIVEYVSGAMGILETGFVANGSPFQIQLYGTAGTLLIEDDKIRIFSSLMEEGWHEVKDLPAPQIMPMDQWVEEIRTGETPNITHQDGFNLTLINHAARLSHDQGRRVEIKELV</sequence>
<evidence type="ECO:0000259" key="3">
    <source>
        <dbReference type="Pfam" id="PF22725"/>
    </source>
</evidence>
<dbReference type="Pfam" id="PF22725">
    <property type="entry name" value="GFO_IDH_MocA_C3"/>
    <property type="match status" value="1"/>
</dbReference>
<organism evidence="4 5">
    <name type="scientific">Sutcliffiella tianshenii</name>
    <dbReference type="NCBI Taxonomy" id="1463404"/>
    <lineage>
        <taxon>Bacteria</taxon>
        <taxon>Bacillati</taxon>
        <taxon>Bacillota</taxon>
        <taxon>Bacilli</taxon>
        <taxon>Bacillales</taxon>
        <taxon>Bacillaceae</taxon>
        <taxon>Sutcliffiella</taxon>
    </lineage>
</organism>
<dbReference type="PANTHER" id="PTHR43818:SF11">
    <property type="entry name" value="BCDNA.GH03377"/>
    <property type="match status" value="1"/>
</dbReference>
<dbReference type="InterPro" id="IPR055170">
    <property type="entry name" value="GFO_IDH_MocA-like_dom"/>
</dbReference>
<evidence type="ECO:0000313" key="4">
    <source>
        <dbReference type="EMBL" id="MBM7619886.1"/>
    </source>
</evidence>
<dbReference type="Gene3D" id="3.40.50.720">
    <property type="entry name" value="NAD(P)-binding Rossmann-like Domain"/>
    <property type="match status" value="1"/>
</dbReference>
<keyword evidence="5" id="KW-1185">Reference proteome</keyword>
<evidence type="ECO:0000313" key="5">
    <source>
        <dbReference type="Proteomes" id="UP000737402"/>
    </source>
</evidence>
<comment type="caution">
    <text evidence="4">The sequence shown here is derived from an EMBL/GenBank/DDBJ whole genome shotgun (WGS) entry which is preliminary data.</text>
</comment>